<dbReference type="PANTHER" id="PTHR24112:SF64">
    <property type="entry name" value="CHROMOSOME UNDETERMINED SCAFFOLD_46, WHOLE GENOME SHOTGUN SEQUENCE"/>
    <property type="match status" value="1"/>
</dbReference>
<gene>
    <name evidence="1" type="ORF">TVAG_028430</name>
</gene>
<reference evidence="1" key="2">
    <citation type="journal article" date="2007" name="Science">
        <title>Draft genome sequence of the sexually transmitted pathogen Trichomonas vaginalis.</title>
        <authorList>
            <person name="Carlton J.M."/>
            <person name="Hirt R.P."/>
            <person name="Silva J.C."/>
            <person name="Delcher A.L."/>
            <person name="Schatz M."/>
            <person name="Zhao Q."/>
            <person name="Wortman J.R."/>
            <person name="Bidwell S.L."/>
            <person name="Alsmark U.C.M."/>
            <person name="Besteiro S."/>
            <person name="Sicheritz-Ponten T."/>
            <person name="Noel C.J."/>
            <person name="Dacks J.B."/>
            <person name="Foster P.G."/>
            <person name="Simillion C."/>
            <person name="Van de Peer Y."/>
            <person name="Miranda-Saavedra D."/>
            <person name="Barton G.J."/>
            <person name="Westrop G.D."/>
            <person name="Mueller S."/>
            <person name="Dessi D."/>
            <person name="Fiori P.L."/>
            <person name="Ren Q."/>
            <person name="Paulsen I."/>
            <person name="Zhang H."/>
            <person name="Bastida-Corcuera F.D."/>
            <person name="Simoes-Barbosa A."/>
            <person name="Brown M.T."/>
            <person name="Hayes R.D."/>
            <person name="Mukherjee M."/>
            <person name="Okumura C.Y."/>
            <person name="Schneider R."/>
            <person name="Smith A.J."/>
            <person name="Vanacova S."/>
            <person name="Villalvazo M."/>
            <person name="Haas B.J."/>
            <person name="Pertea M."/>
            <person name="Feldblyum T.V."/>
            <person name="Utterback T.R."/>
            <person name="Shu C.L."/>
            <person name="Osoegawa K."/>
            <person name="de Jong P.J."/>
            <person name="Hrdy I."/>
            <person name="Horvathova L."/>
            <person name="Zubacova Z."/>
            <person name="Dolezal P."/>
            <person name="Malik S.B."/>
            <person name="Logsdon J.M. Jr."/>
            <person name="Henze K."/>
            <person name="Gupta A."/>
            <person name="Wang C.C."/>
            <person name="Dunne R.L."/>
            <person name="Upcroft J.A."/>
            <person name="Upcroft P."/>
            <person name="White O."/>
            <person name="Salzberg S.L."/>
            <person name="Tang P."/>
            <person name="Chiu C.-H."/>
            <person name="Lee Y.-S."/>
            <person name="Embley T.M."/>
            <person name="Coombs G.H."/>
            <person name="Mottram J.C."/>
            <person name="Tachezy J."/>
            <person name="Fraser-Liggett C.M."/>
            <person name="Johnson P.J."/>
        </authorList>
    </citation>
    <scope>NUCLEOTIDE SEQUENCE [LARGE SCALE GENOMIC DNA]</scope>
    <source>
        <strain evidence="1">G3</strain>
    </source>
</reference>
<dbReference type="Gene3D" id="3.80.10.10">
    <property type="entry name" value="Ribonuclease Inhibitor"/>
    <property type="match status" value="1"/>
</dbReference>
<evidence type="ECO:0000313" key="2">
    <source>
        <dbReference type="Proteomes" id="UP000001542"/>
    </source>
</evidence>
<dbReference type="GO" id="GO:0016477">
    <property type="term" value="P:cell migration"/>
    <property type="evidence" value="ECO:0000318"/>
    <property type="project" value="GO_Central"/>
</dbReference>
<dbReference type="GO" id="GO:0005886">
    <property type="term" value="C:plasma membrane"/>
    <property type="evidence" value="ECO:0000318"/>
    <property type="project" value="GO_Central"/>
</dbReference>
<dbReference type="VEuPathDB" id="TrichDB:TVAGG3_0557020"/>
<dbReference type="AlphaFoldDB" id="A2E090"/>
<evidence type="ECO:0008006" key="3">
    <source>
        <dbReference type="Google" id="ProtNLM"/>
    </source>
</evidence>
<dbReference type="PANTHER" id="PTHR24112">
    <property type="entry name" value="LEUCINE-RICH REPEAT, ISOFORM F-RELATED"/>
    <property type="match status" value="1"/>
</dbReference>
<dbReference type="GO" id="GO:0030027">
    <property type="term" value="C:lamellipodium"/>
    <property type="evidence" value="ECO:0000318"/>
    <property type="project" value="GO_Central"/>
</dbReference>
<organism evidence="1 2">
    <name type="scientific">Trichomonas vaginalis (strain ATCC PRA-98 / G3)</name>
    <dbReference type="NCBI Taxonomy" id="412133"/>
    <lineage>
        <taxon>Eukaryota</taxon>
        <taxon>Metamonada</taxon>
        <taxon>Parabasalia</taxon>
        <taxon>Trichomonadida</taxon>
        <taxon>Trichomonadidae</taxon>
        <taxon>Trichomonas</taxon>
    </lineage>
</organism>
<name>A2E090_TRIV3</name>
<dbReference type="SUPFAM" id="SSF52047">
    <property type="entry name" value="RNI-like"/>
    <property type="match status" value="1"/>
</dbReference>
<sequence length="655" mass="75667">MSMSFASMRSLELVDDKIVFRSNDSVIEIISQAYVDIIKYTVGVQNSLFAPISVSLPEDVRFMINDDFFVFETSSPICDRYLSLSMTVTTESEREKVANFCLIILYTKDTFDFTYLITSCPTPYALAEAIILDQQIRTISFSSVTFSQFAEYLKVICSQNRYISKIDFNCIIFECEQNELINLFKISIASPITKLYFNDCELFSDKFTKLLTNFANFQCQIEQISAINCSFSMNALESLMHFVFRTQNFRKLREFILTGECLPANVQDLMIELATSSDTIFPEDFATLQINSTKFNASQIIEAFAVCKTPVLVLDVSRSNLKSEFSEQIFAFSRIRELNISNVWATAEALISLFTAISTSSRNISVLIADHIHMTDANFGQFYSVAKNLNYPSIRVFSWENNNIKNEEFLWDFFRMLKNMRNVIDLSVSNTLNVSFQSSKLMADYLEVAHLQRFIMRGYDKSSFKEMFIPILKALSMHDSIKALDVTGQGFGDKGLIIINEMLKMNLTSLAFDEQYPLNCDHLFTTLDLILEDKMEFALWPYENLKRLWAKVSSQQFQELLPVVSSIRKRYLDRYRSIIKNCENARNSFFECSQIPRDPLLNNYKPTQKVDIDILNQVTVNMMQSIIDVKGEFNEDFLTIDIKRMIKKYMLNLLV</sequence>
<dbReference type="Proteomes" id="UP000001542">
    <property type="component" value="Unassembled WGS sequence"/>
</dbReference>
<proteinExistence type="predicted"/>
<dbReference type="VEuPathDB" id="TrichDB:TVAG_028430"/>
<accession>A2E090</accession>
<dbReference type="RefSeq" id="XP_001326113.1">
    <property type="nucleotide sequence ID" value="XM_001326078.1"/>
</dbReference>
<keyword evidence="2" id="KW-1185">Reference proteome</keyword>
<dbReference type="KEGG" id="tva:4771885"/>
<reference evidence="1" key="1">
    <citation type="submission" date="2006-10" db="EMBL/GenBank/DDBJ databases">
        <authorList>
            <person name="Amadeo P."/>
            <person name="Zhao Q."/>
            <person name="Wortman J."/>
            <person name="Fraser-Liggett C."/>
            <person name="Carlton J."/>
        </authorList>
    </citation>
    <scope>NUCLEOTIDE SEQUENCE</scope>
    <source>
        <strain evidence="1">G3</strain>
    </source>
</reference>
<dbReference type="InParanoid" id="A2E090"/>
<protein>
    <recommendedName>
        <fullName evidence="3">Leucine Rich Repeat family protein</fullName>
    </recommendedName>
</protein>
<evidence type="ECO:0000313" key="1">
    <source>
        <dbReference type="EMBL" id="EAY13890.1"/>
    </source>
</evidence>
<dbReference type="InterPro" id="IPR032675">
    <property type="entry name" value="LRR_dom_sf"/>
</dbReference>
<dbReference type="InterPro" id="IPR051279">
    <property type="entry name" value="PP1-Reg/Actin-Interact_Protein"/>
</dbReference>
<dbReference type="GO" id="GO:0034315">
    <property type="term" value="P:regulation of Arp2/3 complex-mediated actin nucleation"/>
    <property type="evidence" value="ECO:0000318"/>
    <property type="project" value="GO_Central"/>
</dbReference>
<dbReference type="EMBL" id="DS113278">
    <property type="protein sequence ID" value="EAY13890.1"/>
    <property type="molecule type" value="Genomic_DNA"/>
</dbReference>
<dbReference type="OrthoDB" id="10601163at2759"/>